<reference evidence="1 2" key="1">
    <citation type="submission" date="2017-01" db="EMBL/GenBank/DDBJ databases">
        <title>Bacillus cereus isolates.</title>
        <authorList>
            <person name="Beno S.M."/>
        </authorList>
    </citation>
    <scope>NUCLEOTIDE SEQUENCE [LARGE SCALE GENOMIC DNA]</scope>
    <source>
        <strain evidence="1 2">FSL W7-1108</strain>
    </source>
</reference>
<evidence type="ECO:0000313" key="1">
    <source>
        <dbReference type="EMBL" id="OOR09116.1"/>
    </source>
</evidence>
<organism evidence="1 2">
    <name type="scientific">Bacillus mycoides</name>
    <dbReference type="NCBI Taxonomy" id="1405"/>
    <lineage>
        <taxon>Bacteria</taxon>
        <taxon>Bacillati</taxon>
        <taxon>Bacillota</taxon>
        <taxon>Bacilli</taxon>
        <taxon>Bacillales</taxon>
        <taxon>Bacillaceae</taxon>
        <taxon>Bacillus</taxon>
        <taxon>Bacillus cereus group</taxon>
    </lineage>
</organism>
<accession>A0A1S9TGG8</accession>
<dbReference type="EMBL" id="MUAI01000001">
    <property type="protein sequence ID" value="OOR09116.1"/>
    <property type="molecule type" value="Genomic_DNA"/>
</dbReference>
<sequence>MYKKKYNIVASIALQVKGLFNKSSEKIILDEFDRSMYTDFRTEDDCLLSKYK</sequence>
<name>A0A1S9TGG8_BACMY</name>
<dbReference type="AlphaFoldDB" id="A0A1S9TGG8"/>
<gene>
    <name evidence="1" type="ORF">BW900_02565</name>
</gene>
<comment type="caution">
    <text evidence="1">The sequence shown here is derived from an EMBL/GenBank/DDBJ whole genome shotgun (WGS) entry which is preliminary data.</text>
</comment>
<proteinExistence type="predicted"/>
<protein>
    <submittedName>
        <fullName evidence="1">DNA polymerase IV</fullName>
    </submittedName>
</protein>
<dbReference type="Proteomes" id="UP000190696">
    <property type="component" value="Unassembled WGS sequence"/>
</dbReference>
<evidence type="ECO:0000313" key="2">
    <source>
        <dbReference type="Proteomes" id="UP000190696"/>
    </source>
</evidence>